<organism evidence="3 4">
    <name type="scientific">Malus baccata</name>
    <name type="common">Siberian crab apple</name>
    <name type="synonym">Pyrus baccata</name>
    <dbReference type="NCBI Taxonomy" id="106549"/>
    <lineage>
        <taxon>Eukaryota</taxon>
        <taxon>Viridiplantae</taxon>
        <taxon>Streptophyta</taxon>
        <taxon>Embryophyta</taxon>
        <taxon>Tracheophyta</taxon>
        <taxon>Spermatophyta</taxon>
        <taxon>Magnoliopsida</taxon>
        <taxon>eudicotyledons</taxon>
        <taxon>Gunneridae</taxon>
        <taxon>Pentapetalae</taxon>
        <taxon>rosids</taxon>
        <taxon>fabids</taxon>
        <taxon>Rosales</taxon>
        <taxon>Rosaceae</taxon>
        <taxon>Amygdaloideae</taxon>
        <taxon>Maleae</taxon>
        <taxon>Malus</taxon>
    </lineage>
</organism>
<protein>
    <recommendedName>
        <fullName evidence="2">FAS1 domain-containing protein</fullName>
    </recommendedName>
</protein>
<dbReference type="PANTHER" id="PTHR33985">
    <property type="entry name" value="OS02G0491300 PROTEIN-RELATED"/>
    <property type="match status" value="1"/>
</dbReference>
<dbReference type="Proteomes" id="UP000315295">
    <property type="component" value="Unassembled WGS sequence"/>
</dbReference>
<comment type="caution">
    <text evidence="3">The sequence shown here is derived from an EMBL/GenBank/DDBJ whole genome shotgun (WGS) entry which is preliminary data.</text>
</comment>
<evidence type="ECO:0000313" key="4">
    <source>
        <dbReference type="Proteomes" id="UP000315295"/>
    </source>
</evidence>
<proteinExistence type="inferred from homology"/>
<name>A0A540LFR2_MALBA</name>
<dbReference type="EMBL" id="VIEB01000604">
    <property type="protein sequence ID" value="TQD85300.1"/>
    <property type="molecule type" value="Genomic_DNA"/>
</dbReference>
<feature type="domain" description="FAS1" evidence="2">
    <location>
        <begin position="1"/>
        <end position="104"/>
    </location>
</feature>
<accession>A0A540LFR2</accession>
<dbReference type="InterPro" id="IPR000782">
    <property type="entry name" value="FAS1_domain"/>
</dbReference>
<dbReference type="PROSITE" id="PS50213">
    <property type="entry name" value="FAS1"/>
    <property type="match status" value="1"/>
</dbReference>
<evidence type="ECO:0000259" key="2">
    <source>
        <dbReference type="PROSITE" id="PS50213"/>
    </source>
</evidence>
<dbReference type="Pfam" id="PF02469">
    <property type="entry name" value="Fasciclin"/>
    <property type="match status" value="1"/>
</dbReference>
<evidence type="ECO:0000256" key="1">
    <source>
        <dbReference type="ARBA" id="ARBA00007843"/>
    </source>
</evidence>
<gene>
    <name evidence="3" type="ORF">C1H46_029138</name>
</gene>
<sequence>MSLTLDLPFRSLLHSRSASVTLFAPNDAAFSHSGQPPLNLLQYHLFPLYFSRRSLKSLPSGAKIAALLSDRTLTVTNVSVTASPIFDDGSLIIFGINRFLDPYFQISGPIGSYTPENLGCLAPKENPDQRMELRDGSAVLRSKGCSVMASFLELQFHGSFFKFQTMLTAFAPLDQVLMNRVGNLSEYSSIFHRHVVTCRLLWTDLVSLNDGTFLRTNLVGFSINITDDVLKLNDVSVISWD</sequence>
<evidence type="ECO:0000313" key="3">
    <source>
        <dbReference type="EMBL" id="TQD85300.1"/>
    </source>
</evidence>
<dbReference type="AlphaFoldDB" id="A0A540LFR2"/>
<dbReference type="SMART" id="SM00554">
    <property type="entry name" value="FAS1"/>
    <property type="match status" value="1"/>
</dbReference>
<dbReference type="InterPro" id="IPR036378">
    <property type="entry name" value="FAS1_dom_sf"/>
</dbReference>
<dbReference type="SUPFAM" id="SSF82153">
    <property type="entry name" value="FAS1 domain"/>
    <property type="match status" value="2"/>
</dbReference>
<dbReference type="PANTHER" id="PTHR33985:SF17">
    <property type="entry name" value="FASCICLIN-LIKE ARABINOGALACTAN PROTEIN 20"/>
    <property type="match status" value="1"/>
</dbReference>
<comment type="similarity">
    <text evidence="1">Belongs to the fasciclin-like AGP family.</text>
</comment>
<reference evidence="3 4" key="1">
    <citation type="journal article" date="2019" name="G3 (Bethesda)">
        <title>Sequencing of a Wild Apple (Malus baccata) Genome Unravels the Differences Between Cultivated and Wild Apple Species Regarding Disease Resistance and Cold Tolerance.</title>
        <authorList>
            <person name="Chen X."/>
        </authorList>
    </citation>
    <scope>NUCLEOTIDE SEQUENCE [LARGE SCALE GENOMIC DNA]</scope>
    <source>
        <strain evidence="4">cv. Shandingzi</strain>
        <tissue evidence="3">Leaves</tissue>
    </source>
</reference>
<keyword evidence="4" id="KW-1185">Reference proteome</keyword>
<dbReference type="InterPro" id="IPR052806">
    <property type="entry name" value="Fasciclin-like_AGP"/>
</dbReference>